<organism evidence="1 2">
    <name type="scientific">Candidatus Acidulodesulfobacterium ferriphilum</name>
    <dbReference type="NCBI Taxonomy" id="2597223"/>
    <lineage>
        <taxon>Bacteria</taxon>
        <taxon>Deltaproteobacteria</taxon>
        <taxon>Candidatus Acidulodesulfobacterales</taxon>
        <taxon>Candidatus Acidulodesulfobacterium</taxon>
    </lineage>
</organism>
<name>A0A519B9V8_9DELT</name>
<reference evidence="1 2" key="1">
    <citation type="submission" date="2019-01" db="EMBL/GenBank/DDBJ databases">
        <title>Insights into ecological role of a new deltaproteobacterial order Candidatus Sinidesulfobacterales (Sva0485) by metagenomics and metatranscriptomics.</title>
        <authorList>
            <person name="Tan S."/>
            <person name="Liu J."/>
            <person name="Fang Y."/>
            <person name="Hedlund B.P."/>
            <person name="Lian Z.H."/>
            <person name="Huang L.Y."/>
            <person name="Li J.T."/>
            <person name="Huang L.N."/>
            <person name="Li W.J."/>
            <person name="Jiang H.C."/>
            <person name="Dong H.L."/>
            <person name="Shu W.S."/>
        </authorList>
    </citation>
    <scope>NUCLEOTIDE SEQUENCE [LARGE SCALE GENOMIC DNA]</scope>
    <source>
        <strain evidence="1">AP3</strain>
    </source>
</reference>
<dbReference type="Proteomes" id="UP000320813">
    <property type="component" value="Unassembled WGS sequence"/>
</dbReference>
<protein>
    <submittedName>
        <fullName evidence="1">Uncharacterized protein</fullName>
    </submittedName>
</protein>
<dbReference type="EMBL" id="SGBD01000004">
    <property type="protein sequence ID" value="RZD14072.1"/>
    <property type="molecule type" value="Genomic_DNA"/>
</dbReference>
<dbReference type="AlphaFoldDB" id="A0A519B9V8"/>
<sequence>MTYILKNNKIDKRYEEKFFEIIKENLPAGKIGLFNDLLSRKTEIIRGFLSDVRDGKLEMDRFDTILSFIFSVRRHKKQIIETVSVDILNNGFNYLSDSKKSAEIRLGRFLAAIPYENVIVKRDIALEVLHFCEPEKNVLWTSWVYRQDNGTGCLPYMADFLKRTWDGNPYIMPFSIKEMKDEADYLYELSNKNGFAIEPPYGVDILLSYMYSDYVYKMVYAESKSLSIGVPDGFTLMKKLLGIEKLGLPEAVAV</sequence>
<proteinExistence type="predicted"/>
<comment type="caution">
    <text evidence="1">The sequence shown here is derived from an EMBL/GenBank/DDBJ whole genome shotgun (WGS) entry which is preliminary data.</text>
</comment>
<accession>A0A519B9V8</accession>
<evidence type="ECO:0000313" key="1">
    <source>
        <dbReference type="EMBL" id="RZD14072.1"/>
    </source>
</evidence>
<evidence type="ECO:0000313" key="2">
    <source>
        <dbReference type="Proteomes" id="UP000320813"/>
    </source>
</evidence>
<gene>
    <name evidence="1" type="ORF">EVJ47_07505</name>
</gene>